<name>A0A097P8U9_9ABAC</name>
<protein>
    <submittedName>
        <fullName evidence="1">Me-53</fullName>
    </submittedName>
</protein>
<sequence>MFANMIRKFAFVRDDKIKNASDYDEDSQLYGFDIDNPVFGSAPIDLRPYFLNKQILLLMMGILKYARNYISSAYSLNDCKMMNCDKLKKSKSLECVNACDNCNENFCDMPQPVELYLEIDEKHLLETSDLSRQSKYRMVCRVCARKRQQSQQTAKPFATFQLFPCLTMETAEQLCVFSFVTKYLFPVDLSYTTNECVLPKRDELQFNVYESFKDALLAKSVNEQITKISVVTYEETLLSETLDGCHLKYENGKIVLGFEPEHSRMLQFVKTHKFNKNLSYFYYVYKRVYKTFDCDYVLYFCKPYFTEPVRCKKCKNKYLKNNKDKLILYCSRCGFVNRLNLVGDDAIPKNVKFQAACVKVYKTKRYCIVYYDCSLK</sequence>
<dbReference type="Proteomes" id="UP000201917">
    <property type="component" value="Segment"/>
</dbReference>
<dbReference type="KEGG" id="vg:26382471"/>
<evidence type="ECO:0000313" key="2">
    <source>
        <dbReference type="Proteomes" id="UP000201917"/>
    </source>
</evidence>
<keyword evidence="2" id="KW-1185">Reference proteome</keyword>
<dbReference type="RefSeq" id="YP_009186707.1">
    <property type="nucleotide sequence ID" value="NC_028636.1"/>
</dbReference>
<reference evidence="1 2" key="1">
    <citation type="journal article" date="2014" name="PLoS ONE">
        <title>Genomic Sequencing and Analysis of Sucra jujuba Nucleopolyhedrovirus.</title>
        <authorList>
            <person name="Liu X."/>
            <person name="Yin F."/>
            <person name="Zhu Z."/>
            <person name="Hou D."/>
            <person name="Wang J."/>
            <person name="Zhang L."/>
            <person name="Wang M."/>
            <person name="Wang H."/>
            <person name="Hu Z."/>
            <person name="Deng F."/>
        </authorList>
    </citation>
    <scope>NUCLEOTIDE SEQUENCE [LARGE SCALE GENOMIC DNA]</scope>
    <source>
        <strain evidence="1">473</strain>
    </source>
</reference>
<dbReference type="OrthoDB" id="2566at10239"/>
<dbReference type="GO" id="GO:0008270">
    <property type="term" value="F:zinc ion binding"/>
    <property type="evidence" value="ECO:0007669"/>
    <property type="project" value="InterPro"/>
</dbReference>
<dbReference type="GO" id="GO:0003677">
    <property type="term" value="F:DNA binding"/>
    <property type="evidence" value="ECO:0007669"/>
    <property type="project" value="InterPro"/>
</dbReference>
<dbReference type="EMBL" id="KJ676450">
    <property type="protein sequence ID" value="AIU41255.1"/>
    <property type="molecule type" value="Genomic_DNA"/>
</dbReference>
<accession>A0A097P8U9</accession>
<evidence type="ECO:0000313" key="1">
    <source>
        <dbReference type="EMBL" id="AIU41255.1"/>
    </source>
</evidence>
<dbReference type="Pfam" id="PF06061">
    <property type="entry name" value="Baculo_ME53"/>
    <property type="match status" value="1"/>
</dbReference>
<organism evidence="1 2">
    <name type="scientific">Sucra jujuba nucleopolyhedrovirus</name>
    <dbReference type="NCBI Taxonomy" id="1563660"/>
    <lineage>
        <taxon>Viruses</taxon>
        <taxon>Viruses incertae sedis</taxon>
        <taxon>Naldaviricetes</taxon>
        <taxon>Lefavirales</taxon>
        <taxon>Baculoviridae</taxon>
        <taxon>Alphabaculovirus</taxon>
        <taxon>Alphabaculovirus sujujubae</taxon>
    </lineage>
</organism>
<dbReference type="InterPro" id="IPR010336">
    <property type="entry name" value="Baculo_ME53"/>
</dbReference>
<proteinExistence type="predicted"/>
<dbReference type="GeneID" id="26382471"/>